<dbReference type="AlphaFoldDB" id="A0A0N4VG16"/>
<accession>A0A0N4VG16</accession>
<evidence type="ECO:0000313" key="3">
    <source>
        <dbReference type="EMBL" id="VDD94357.1"/>
    </source>
</evidence>
<protein>
    <submittedName>
        <fullName evidence="5">Secreted protein</fullName>
    </submittedName>
</protein>
<dbReference type="Proteomes" id="UP000274131">
    <property type="component" value="Unassembled WGS sequence"/>
</dbReference>
<proteinExistence type="predicted"/>
<keyword evidence="4" id="KW-1185">Reference proteome</keyword>
<organism evidence="5">
    <name type="scientific">Enterobius vermicularis</name>
    <name type="common">Human pinworm</name>
    <dbReference type="NCBI Taxonomy" id="51028"/>
    <lineage>
        <taxon>Eukaryota</taxon>
        <taxon>Metazoa</taxon>
        <taxon>Ecdysozoa</taxon>
        <taxon>Nematoda</taxon>
        <taxon>Chromadorea</taxon>
        <taxon>Rhabditida</taxon>
        <taxon>Spirurina</taxon>
        <taxon>Oxyuridomorpha</taxon>
        <taxon>Oxyuroidea</taxon>
        <taxon>Oxyuridae</taxon>
        <taxon>Enterobius</taxon>
    </lineage>
</organism>
<dbReference type="EMBL" id="UXUI01009813">
    <property type="protein sequence ID" value="VDD94357.1"/>
    <property type="molecule type" value="Genomic_DNA"/>
</dbReference>
<sequence length="185" mass="19206">MQSTIACLLTVLLIGSITALPIPNPNDNFIDLKAKNISLVKRLVGFSGIESGSSAGGQSQYCGSGTGSSQQITCTLSSPSQGAGSSGSTGYGSPSEPVSQVALARPLVLHPVLLAAAAPQHVPLLNQRPNSSNLHKVDKITAAVVVQWEEIQTHNRHITPIQALLNSSVAAVVHLIPDAKCMLSR</sequence>
<evidence type="ECO:0000256" key="1">
    <source>
        <dbReference type="SAM" id="MobiDB-lite"/>
    </source>
</evidence>
<dbReference type="WBParaSite" id="EVEC_0000969801-mRNA-1">
    <property type="protein sequence ID" value="EVEC_0000969801-mRNA-1"/>
    <property type="gene ID" value="EVEC_0000969801"/>
</dbReference>
<reference evidence="3 4" key="2">
    <citation type="submission" date="2018-10" db="EMBL/GenBank/DDBJ databases">
        <authorList>
            <consortium name="Pathogen Informatics"/>
        </authorList>
    </citation>
    <scope>NUCLEOTIDE SEQUENCE [LARGE SCALE GENOMIC DNA]</scope>
</reference>
<feature type="region of interest" description="Disordered" evidence="1">
    <location>
        <begin position="73"/>
        <end position="97"/>
    </location>
</feature>
<evidence type="ECO:0000313" key="4">
    <source>
        <dbReference type="Proteomes" id="UP000274131"/>
    </source>
</evidence>
<name>A0A0N4VG16_ENTVE</name>
<evidence type="ECO:0000313" key="5">
    <source>
        <dbReference type="WBParaSite" id="EVEC_0000969801-mRNA-1"/>
    </source>
</evidence>
<feature type="chain" id="PRO_5043122929" evidence="2">
    <location>
        <begin position="20"/>
        <end position="185"/>
    </location>
</feature>
<feature type="signal peptide" evidence="2">
    <location>
        <begin position="1"/>
        <end position="19"/>
    </location>
</feature>
<keyword evidence="2" id="KW-0732">Signal</keyword>
<gene>
    <name evidence="3" type="ORF">EVEC_LOCUS9108</name>
</gene>
<reference evidence="5" key="1">
    <citation type="submission" date="2017-02" db="UniProtKB">
        <authorList>
            <consortium name="WormBaseParasite"/>
        </authorList>
    </citation>
    <scope>IDENTIFICATION</scope>
</reference>
<evidence type="ECO:0000256" key="2">
    <source>
        <dbReference type="SAM" id="SignalP"/>
    </source>
</evidence>